<reference evidence="1 2" key="1">
    <citation type="submission" date="2018-04" db="EMBL/GenBank/DDBJ databases">
        <title>Complete genome uncultured novel isolate.</title>
        <authorList>
            <person name="Merlino G."/>
        </authorList>
    </citation>
    <scope>NUCLEOTIDE SEQUENCE [LARGE SCALE GENOMIC DNA]</scope>
    <source>
        <strain evidence="2">R1DC9</strain>
    </source>
</reference>
<accession>A0A4D7JTI1</accession>
<evidence type="ECO:0000313" key="1">
    <source>
        <dbReference type="EMBL" id="QCK15982.1"/>
    </source>
</evidence>
<protein>
    <submittedName>
        <fullName evidence="1">Uncharacterized protein</fullName>
    </submittedName>
</protein>
<proteinExistence type="predicted"/>
<keyword evidence="2" id="KW-1185">Reference proteome</keyword>
<dbReference type="EMBL" id="CP028923">
    <property type="protein sequence ID" value="QCK15982.1"/>
    <property type="molecule type" value="Genomic_DNA"/>
</dbReference>
<gene>
    <name evidence="1" type="ORF">DCC35_15155</name>
</gene>
<dbReference type="Proteomes" id="UP000298616">
    <property type="component" value="Chromosome"/>
</dbReference>
<evidence type="ECO:0000313" key="2">
    <source>
        <dbReference type="Proteomes" id="UP000298616"/>
    </source>
</evidence>
<sequence length="81" mass="9077">MRDIIIKELKSKKLEANKCGVHFKAGLSRETVQGYCLVDSGLTLKEVTEHIRQEVLRKRGLASEVFSGSQAKGRYFIHSGV</sequence>
<dbReference type="RefSeq" id="WP_137091581.1">
    <property type="nucleotide sequence ID" value="NZ_CP028923.1"/>
</dbReference>
<dbReference type="AlphaFoldDB" id="A0A4D7JTI1"/>
<name>A0A4D7JTI1_9BACT</name>
<dbReference type="KEGG" id="fpf:DCC35_15155"/>
<organism evidence="1 2">
    <name type="scientific">Mangrovivirga cuniculi</name>
    <dbReference type="NCBI Taxonomy" id="2715131"/>
    <lineage>
        <taxon>Bacteria</taxon>
        <taxon>Pseudomonadati</taxon>
        <taxon>Bacteroidota</taxon>
        <taxon>Cytophagia</taxon>
        <taxon>Cytophagales</taxon>
        <taxon>Mangrovivirgaceae</taxon>
        <taxon>Mangrovivirga</taxon>
    </lineage>
</organism>